<accession>A0AAJ2UKV4</accession>
<reference evidence="2" key="1">
    <citation type="journal article" date="2023" name="Microb. Genom.">
        <title>Mesoterricola silvestris gen. nov., sp. nov., Mesoterricola sediminis sp. nov., Geothrix oryzae sp. nov., Geothrix edaphica sp. nov., Geothrix rubra sp. nov., and Geothrix limicola sp. nov., six novel members of Acidobacteriota isolated from soils.</title>
        <authorList>
            <person name="Weisberg A.J."/>
            <person name="Pearce E."/>
            <person name="Kramer C.G."/>
            <person name="Chang J.H."/>
            <person name="Clarke C.R."/>
        </authorList>
    </citation>
    <scope>NUCLEOTIDE SEQUENCE</scope>
    <source>
        <strain evidence="2">ND06-05F</strain>
    </source>
</reference>
<dbReference type="RefSeq" id="WP_319690868.1">
    <property type="nucleotide sequence ID" value="NZ_JARAWN010000046.1"/>
</dbReference>
<protein>
    <submittedName>
        <fullName evidence="2">Uncharacterized protein</fullName>
    </submittedName>
</protein>
<feature type="region of interest" description="Disordered" evidence="1">
    <location>
        <begin position="245"/>
        <end position="269"/>
    </location>
</feature>
<sequence>MASGLATQHTARAARWIDILRRQFPELLRELGPGRPGAGTRSRPPLGPAALRALGERDAAERAETLLGEQRGLAPLGTSAAPIRLHVSDAVRDITDGVVELEEAVWEKLGLGRPPRADVPRRLSRMTALLDDIAGHPLLSRHVLDECRRMARRCGRTLGDPETMVRVNGRCPWCDSVSLRAMPAWRTVLCVNPGCRCTDEECPCADNSAHRHSWTETGWAQLAAEAGADADEIAALVDADEIATPVEADEITGPVDADEARGSAEAGAA</sequence>
<proteinExistence type="predicted"/>
<organism evidence="2 3">
    <name type="scientific">Streptomyces europaeiscabiei</name>
    <dbReference type="NCBI Taxonomy" id="146819"/>
    <lineage>
        <taxon>Bacteria</taxon>
        <taxon>Bacillati</taxon>
        <taxon>Actinomycetota</taxon>
        <taxon>Actinomycetes</taxon>
        <taxon>Kitasatosporales</taxon>
        <taxon>Streptomycetaceae</taxon>
        <taxon>Streptomyces</taxon>
    </lineage>
</organism>
<dbReference type="EMBL" id="JARAWN010000046">
    <property type="protein sequence ID" value="MDX3130260.1"/>
    <property type="molecule type" value="Genomic_DNA"/>
</dbReference>
<evidence type="ECO:0000313" key="3">
    <source>
        <dbReference type="Proteomes" id="UP001273589"/>
    </source>
</evidence>
<evidence type="ECO:0000256" key="1">
    <source>
        <dbReference type="SAM" id="MobiDB-lite"/>
    </source>
</evidence>
<dbReference type="Proteomes" id="UP001273589">
    <property type="component" value="Unassembled WGS sequence"/>
</dbReference>
<gene>
    <name evidence="2" type="ORF">PV367_10745</name>
</gene>
<dbReference type="AlphaFoldDB" id="A0AAJ2UKV4"/>
<evidence type="ECO:0000313" key="2">
    <source>
        <dbReference type="EMBL" id="MDX3130260.1"/>
    </source>
</evidence>
<name>A0AAJ2UKV4_9ACTN</name>
<comment type="caution">
    <text evidence="2">The sequence shown here is derived from an EMBL/GenBank/DDBJ whole genome shotgun (WGS) entry which is preliminary data.</text>
</comment>